<evidence type="ECO:0000256" key="2">
    <source>
        <dbReference type="SAM" id="Phobius"/>
    </source>
</evidence>
<dbReference type="AlphaFoldDB" id="A0A4U6UWR5"/>
<name>A0A4U6UWR5_SETVI</name>
<keyword evidence="2" id="KW-1133">Transmembrane helix</keyword>
<protein>
    <submittedName>
        <fullName evidence="3">Uncharacterized protein</fullName>
    </submittedName>
</protein>
<sequence length="326" mass="33436">MLYLLDREKAHPAGNSTTTTLLASFRLQQHAWLGPAGGHHLYRPGKGRHCRGTLISPPFPTIGPSRSPTRPTSKKPNTMAAGPLKIAFFALCVSTVAVQLSSVLDPSATATATSAEASPPLHGAVLQILLPFIVMEAIFASAPFLYLHARRAAAADGGGASNRHLSELGAFILCVAVGLLEHFLFVRPAGGAVDGGAQARRALGLAALRVLPASATATFFLGVGLVYAHVGGSSGNGPVPEPTVRILSEITLEAAAALMGITAVAVCTLLPPTPVPSCCAAASRSSAHYPPPPAPPAADSARAPARGSARRASTSRMKSVRFNGMA</sequence>
<evidence type="ECO:0000313" key="4">
    <source>
        <dbReference type="Proteomes" id="UP000298652"/>
    </source>
</evidence>
<feature type="region of interest" description="Disordered" evidence="1">
    <location>
        <begin position="281"/>
        <end position="326"/>
    </location>
</feature>
<organism evidence="3 4">
    <name type="scientific">Setaria viridis</name>
    <name type="common">Green bristlegrass</name>
    <name type="synonym">Setaria italica subsp. viridis</name>
    <dbReference type="NCBI Taxonomy" id="4556"/>
    <lineage>
        <taxon>Eukaryota</taxon>
        <taxon>Viridiplantae</taxon>
        <taxon>Streptophyta</taxon>
        <taxon>Embryophyta</taxon>
        <taxon>Tracheophyta</taxon>
        <taxon>Spermatophyta</taxon>
        <taxon>Magnoliopsida</taxon>
        <taxon>Liliopsida</taxon>
        <taxon>Poales</taxon>
        <taxon>Poaceae</taxon>
        <taxon>PACMAD clade</taxon>
        <taxon>Panicoideae</taxon>
        <taxon>Panicodae</taxon>
        <taxon>Paniceae</taxon>
        <taxon>Cenchrinae</taxon>
        <taxon>Setaria</taxon>
    </lineage>
</organism>
<keyword evidence="2" id="KW-0472">Membrane</keyword>
<feature type="transmembrane region" description="Helical" evidence="2">
    <location>
        <begin position="84"/>
        <end position="104"/>
    </location>
</feature>
<feature type="region of interest" description="Disordered" evidence="1">
    <location>
        <begin position="57"/>
        <end position="77"/>
    </location>
</feature>
<reference evidence="3" key="1">
    <citation type="submission" date="2019-03" db="EMBL/GenBank/DDBJ databases">
        <title>WGS assembly of Setaria viridis.</title>
        <authorList>
            <person name="Huang P."/>
            <person name="Jenkins J."/>
            <person name="Grimwood J."/>
            <person name="Barry K."/>
            <person name="Healey A."/>
            <person name="Mamidi S."/>
            <person name="Sreedasyam A."/>
            <person name="Shu S."/>
            <person name="Feldman M."/>
            <person name="Wu J."/>
            <person name="Yu Y."/>
            <person name="Chen C."/>
            <person name="Johnson J."/>
            <person name="Rokhsar D."/>
            <person name="Baxter I."/>
            <person name="Schmutz J."/>
            <person name="Brutnell T."/>
            <person name="Kellogg E."/>
        </authorList>
    </citation>
    <scope>NUCLEOTIDE SEQUENCE [LARGE SCALE GENOMIC DNA]</scope>
</reference>
<dbReference type="EMBL" id="CM016555">
    <property type="protein sequence ID" value="TKW20262.1"/>
    <property type="molecule type" value="Genomic_DNA"/>
</dbReference>
<gene>
    <name evidence="3" type="ORF">SEVIR_4G074700v2</name>
</gene>
<feature type="transmembrane region" description="Helical" evidence="2">
    <location>
        <begin position="168"/>
        <end position="186"/>
    </location>
</feature>
<dbReference type="Proteomes" id="UP000298652">
    <property type="component" value="Chromosome 4"/>
</dbReference>
<evidence type="ECO:0000313" key="3">
    <source>
        <dbReference type="EMBL" id="TKW20262.1"/>
    </source>
</evidence>
<accession>A0A4U6UWR5</accession>
<keyword evidence="2" id="KW-0812">Transmembrane</keyword>
<feature type="compositionally biased region" description="Polar residues" evidence="1">
    <location>
        <begin position="64"/>
        <end position="76"/>
    </location>
</feature>
<feature type="compositionally biased region" description="Low complexity" evidence="1">
    <location>
        <begin position="297"/>
        <end position="316"/>
    </location>
</feature>
<dbReference type="Gramene" id="TKW20262">
    <property type="protein sequence ID" value="TKW20262"/>
    <property type="gene ID" value="SEVIR_4G074700v2"/>
</dbReference>
<feature type="transmembrane region" description="Helical" evidence="2">
    <location>
        <begin position="124"/>
        <end position="147"/>
    </location>
</feature>
<evidence type="ECO:0000256" key="1">
    <source>
        <dbReference type="SAM" id="MobiDB-lite"/>
    </source>
</evidence>
<proteinExistence type="predicted"/>
<keyword evidence="4" id="KW-1185">Reference proteome</keyword>
<feature type="transmembrane region" description="Helical" evidence="2">
    <location>
        <begin position="206"/>
        <end position="230"/>
    </location>
</feature>